<accession>A0A1G9Y6M5</accession>
<dbReference type="SUPFAM" id="SSF56317">
    <property type="entry name" value="Carbon-nitrogen hydrolase"/>
    <property type="match status" value="1"/>
</dbReference>
<evidence type="ECO:0000313" key="5">
    <source>
        <dbReference type="Proteomes" id="UP000187651"/>
    </source>
</evidence>
<dbReference type="RefSeq" id="WP_074521772.1">
    <property type="nucleotide sequence ID" value="NZ_FNHZ01000005.1"/>
</dbReference>
<dbReference type="InterPro" id="IPR036526">
    <property type="entry name" value="C-N_Hydrolase_sf"/>
</dbReference>
<dbReference type="PANTHER" id="PTHR43674">
    <property type="entry name" value="NITRILASE C965.09-RELATED"/>
    <property type="match status" value="1"/>
</dbReference>
<dbReference type="Gene3D" id="3.60.110.10">
    <property type="entry name" value="Carbon-nitrogen hydrolase"/>
    <property type="match status" value="1"/>
</dbReference>
<organism evidence="4 5">
    <name type="scientific">Lachnospira pectinoschiza</name>
    <dbReference type="NCBI Taxonomy" id="28052"/>
    <lineage>
        <taxon>Bacteria</taxon>
        <taxon>Bacillati</taxon>
        <taxon>Bacillota</taxon>
        <taxon>Clostridia</taxon>
        <taxon>Lachnospirales</taxon>
        <taxon>Lachnospiraceae</taxon>
        <taxon>Lachnospira</taxon>
    </lineage>
</organism>
<protein>
    <submittedName>
        <fullName evidence="4">N-carbamoylputrescine amidase</fullName>
    </submittedName>
</protein>
<dbReference type="GO" id="GO:0050126">
    <property type="term" value="F:N-carbamoylputrescine amidase activity"/>
    <property type="evidence" value="ECO:0007669"/>
    <property type="project" value="InterPro"/>
</dbReference>
<comment type="similarity">
    <text evidence="2">Belongs to the carbon-nitrogen hydrolase superfamily.</text>
</comment>
<dbReference type="AlphaFoldDB" id="A0A1G9Y6M5"/>
<evidence type="ECO:0000256" key="2">
    <source>
        <dbReference type="ARBA" id="ARBA00034122"/>
    </source>
</evidence>
<keyword evidence="1" id="KW-0378">Hydrolase</keyword>
<dbReference type="Pfam" id="PF00795">
    <property type="entry name" value="CN_hydrolase"/>
    <property type="match status" value="1"/>
</dbReference>
<evidence type="ECO:0000259" key="3">
    <source>
        <dbReference type="PROSITE" id="PS50263"/>
    </source>
</evidence>
<proteinExistence type="inferred from homology"/>
<sequence length="294" mass="33472">MNKREVKVAAVQFACTRNVDENIATADKYVREAAKAGANIVLIPELFERQYFCQERRYDYYDFATSIEDNKAVNHFIELAKELSVVVIVSVYEKDITRLFNSVVVIDADGTNLGTYRKTHIPDDHYYQEKFYFTPGDTGFMAFETKFAKIGVGICWDQWFPETARSMALLGAELLFYPTAIGSEPILELDSMPHWRRVMQGHSAANLMPVIAANRIGREDVTASEANGGQTSSLNFYGSSFITDNTGEIVEELGRDVEGVICHSFDLDELEKDRMSWGLFRDRRPDMYKIISEK</sequence>
<feature type="domain" description="CN hydrolase" evidence="3">
    <location>
        <begin position="6"/>
        <end position="267"/>
    </location>
</feature>
<reference evidence="5" key="1">
    <citation type="submission" date="2016-10" db="EMBL/GenBank/DDBJ databases">
        <authorList>
            <person name="Varghese N."/>
            <person name="Submissions S."/>
        </authorList>
    </citation>
    <scope>NUCLEOTIDE SEQUENCE [LARGE SCALE GENOMIC DNA]</scope>
    <source>
        <strain evidence="5">M83</strain>
    </source>
</reference>
<dbReference type="OrthoDB" id="9811121at2"/>
<gene>
    <name evidence="4" type="ORF">SAMN05216544_1709</name>
</gene>
<dbReference type="InterPro" id="IPR017755">
    <property type="entry name" value="N-carbamoylputrescine_amidase"/>
</dbReference>
<dbReference type="InterPro" id="IPR050345">
    <property type="entry name" value="Aliph_Amidase/BUP"/>
</dbReference>
<dbReference type="GO" id="GO:0033388">
    <property type="term" value="P:putrescine biosynthetic process from arginine"/>
    <property type="evidence" value="ECO:0007669"/>
    <property type="project" value="TreeGrafter"/>
</dbReference>
<dbReference type="EMBL" id="FNHZ01000005">
    <property type="protein sequence ID" value="SDN04728.1"/>
    <property type="molecule type" value="Genomic_DNA"/>
</dbReference>
<dbReference type="NCBIfam" id="TIGR03381">
    <property type="entry name" value="agmatine_aguB"/>
    <property type="match status" value="1"/>
</dbReference>
<keyword evidence="5" id="KW-1185">Reference proteome</keyword>
<evidence type="ECO:0000313" key="4">
    <source>
        <dbReference type="EMBL" id="SDN04728.1"/>
    </source>
</evidence>
<dbReference type="PROSITE" id="PS50263">
    <property type="entry name" value="CN_HYDROLASE"/>
    <property type="match status" value="1"/>
</dbReference>
<name>A0A1G9Y6M5_9FIRM</name>
<dbReference type="CDD" id="cd07573">
    <property type="entry name" value="CPA"/>
    <property type="match status" value="1"/>
</dbReference>
<evidence type="ECO:0000256" key="1">
    <source>
        <dbReference type="ARBA" id="ARBA00022801"/>
    </source>
</evidence>
<dbReference type="InterPro" id="IPR003010">
    <property type="entry name" value="C-N_Hydrolase"/>
</dbReference>
<dbReference type="PANTHER" id="PTHR43674:SF2">
    <property type="entry name" value="BETA-UREIDOPROPIONASE"/>
    <property type="match status" value="1"/>
</dbReference>
<dbReference type="Proteomes" id="UP000187651">
    <property type="component" value="Unassembled WGS sequence"/>
</dbReference>